<dbReference type="InterPro" id="IPR050559">
    <property type="entry name" value="P-Pant_transferase_sf"/>
</dbReference>
<evidence type="ECO:0000259" key="3">
    <source>
        <dbReference type="Pfam" id="PF01648"/>
    </source>
</evidence>
<sequence length="250" mass="26498">MPGPAHRQEVQVWLRTAPWDGLDTAVLDARERRRARSFVRPDDGARYAAAHTALREILGRHLRIPAREVPFERLPCARCGAPHGRPVLAAPYAALQFSLSHSGSMVLIAVSTARVGADVQRIPSAGTVAACTRALHPEEQRELAARAGADRCRAFARIWTRKEAYLKALGTGLCRPASLDRLGTGTGTGTGPGAGGNGGGPRGWSFFDLPCGPGHSAAVAVRGTGVGPPVLRRLPHPAYPHSVDREGVSP</sequence>
<evidence type="ECO:0000256" key="2">
    <source>
        <dbReference type="ARBA" id="ARBA00022679"/>
    </source>
</evidence>
<name>A0ABV2YF03_9ACTN</name>
<dbReference type="Proteomes" id="UP001550850">
    <property type="component" value="Unassembled WGS sequence"/>
</dbReference>
<evidence type="ECO:0000256" key="1">
    <source>
        <dbReference type="ARBA" id="ARBA00010990"/>
    </source>
</evidence>
<organism evidence="5 6">
    <name type="scientific">Streptomyces fragilis</name>
    <dbReference type="NCBI Taxonomy" id="67301"/>
    <lineage>
        <taxon>Bacteria</taxon>
        <taxon>Bacillati</taxon>
        <taxon>Actinomycetota</taxon>
        <taxon>Actinomycetes</taxon>
        <taxon>Kitasatosporales</taxon>
        <taxon>Streptomycetaceae</taxon>
        <taxon>Streptomyces</taxon>
    </lineage>
</organism>
<keyword evidence="2 5" id="KW-0808">Transferase</keyword>
<dbReference type="SUPFAM" id="SSF56214">
    <property type="entry name" value="4'-phosphopantetheinyl transferase"/>
    <property type="match status" value="2"/>
</dbReference>
<accession>A0ABV2YF03</accession>
<feature type="domain" description="4'-phosphopantetheinyl transferase N-terminal" evidence="4">
    <location>
        <begin position="24"/>
        <end position="111"/>
    </location>
</feature>
<dbReference type="RefSeq" id="WP_159105714.1">
    <property type="nucleotide sequence ID" value="NZ_BEVZ01000006.1"/>
</dbReference>
<dbReference type="PANTHER" id="PTHR12215">
    <property type="entry name" value="PHOSPHOPANTETHEINE TRANSFERASE"/>
    <property type="match status" value="1"/>
</dbReference>
<dbReference type="Gene3D" id="3.90.470.20">
    <property type="entry name" value="4'-phosphopantetheinyl transferase domain"/>
    <property type="match status" value="2"/>
</dbReference>
<feature type="domain" description="4'-phosphopantetheinyl transferase" evidence="3">
    <location>
        <begin position="114"/>
        <end position="182"/>
    </location>
</feature>
<dbReference type="InterPro" id="IPR037143">
    <property type="entry name" value="4-PPantetheinyl_Trfase_dom_sf"/>
</dbReference>
<dbReference type="InterPro" id="IPR055066">
    <property type="entry name" value="AASDHPPT_N"/>
</dbReference>
<proteinExistence type="inferred from homology"/>
<comment type="caution">
    <text evidence="5">The sequence shown here is derived from an EMBL/GenBank/DDBJ whole genome shotgun (WGS) entry which is preliminary data.</text>
</comment>
<dbReference type="InterPro" id="IPR008278">
    <property type="entry name" value="4-PPantetheinyl_Trfase_dom"/>
</dbReference>
<dbReference type="Pfam" id="PF22624">
    <property type="entry name" value="AASDHPPT_N"/>
    <property type="match status" value="1"/>
</dbReference>
<gene>
    <name evidence="5" type="ORF">AB0E65_08750</name>
</gene>
<dbReference type="PANTHER" id="PTHR12215:SF10">
    <property type="entry name" value="L-AMINOADIPATE-SEMIALDEHYDE DEHYDROGENASE-PHOSPHOPANTETHEINYL TRANSFERASE"/>
    <property type="match status" value="1"/>
</dbReference>
<dbReference type="EMBL" id="JBEZUR010000009">
    <property type="protein sequence ID" value="MEU3554298.1"/>
    <property type="molecule type" value="Genomic_DNA"/>
</dbReference>
<reference evidence="5 6" key="1">
    <citation type="submission" date="2024-06" db="EMBL/GenBank/DDBJ databases">
        <title>The Natural Products Discovery Center: Release of the First 8490 Sequenced Strains for Exploring Actinobacteria Biosynthetic Diversity.</title>
        <authorList>
            <person name="Kalkreuter E."/>
            <person name="Kautsar S.A."/>
            <person name="Yang D."/>
            <person name="Bader C.D."/>
            <person name="Teijaro C.N."/>
            <person name="Fluegel L."/>
            <person name="Davis C.M."/>
            <person name="Simpson J.R."/>
            <person name="Lauterbach L."/>
            <person name="Steele A.D."/>
            <person name="Gui C."/>
            <person name="Meng S."/>
            <person name="Li G."/>
            <person name="Viehrig K."/>
            <person name="Ye F."/>
            <person name="Su P."/>
            <person name="Kiefer A.F."/>
            <person name="Nichols A."/>
            <person name="Cepeda A.J."/>
            <person name="Yan W."/>
            <person name="Fan B."/>
            <person name="Jiang Y."/>
            <person name="Adhikari A."/>
            <person name="Zheng C.-J."/>
            <person name="Schuster L."/>
            <person name="Cowan T.M."/>
            <person name="Smanski M.J."/>
            <person name="Chevrette M.G."/>
            <person name="De Carvalho L.P.S."/>
            <person name="Shen B."/>
        </authorList>
    </citation>
    <scope>NUCLEOTIDE SEQUENCE [LARGE SCALE GENOMIC DNA]</scope>
    <source>
        <strain evidence="5 6">NPDC038104</strain>
    </source>
</reference>
<keyword evidence="6" id="KW-1185">Reference proteome</keyword>
<dbReference type="GO" id="GO:0016740">
    <property type="term" value="F:transferase activity"/>
    <property type="evidence" value="ECO:0007669"/>
    <property type="project" value="UniProtKB-KW"/>
</dbReference>
<evidence type="ECO:0000259" key="4">
    <source>
        <dbReference type="Pfam" id="PF22624"/>
    </source>
</evidence>
<comment type="similarity">
    <text evidence="1">Belongs to the P-Pant transferase superfamily. Gsp/Sfp/HetI/AcpT family.</text>
</comment>
<dbReference type="Pfam" id="PF01648">
    <property type="entry name" value="ACPS"/>
    <property type="match status" value="1"/>
</dbReference>
<evidence type="ECO:0000313" key="5">
    <source>
        <dbReference type="EMBL" id="MEU3554298.1"/>
    </source>
</evidence>
<evidence type="ECO:0000313" key="6">
    <source>
        <dbReference type="Proteomes" id="UP001550850"/>
    </source>
</evidence>
<protein>
    <submittedName>
        <fullName evidence="5">4'-phosphopantetheinyl transferase superfamily protein</fullName>
    </submittedName>
</protein>